<feature type="transmembrane region" description="Helical" evidence="5">
    <location>
        <begin position="206"/>
        <end position="228"/>
    </location>
</feature>
<feature type="transmembrane region" description="Helical" evidence="5">
    <location>
        <begin position="476"/>
        <end position="498"/>
    </location>
</feature>
<feature type="transmembrane region" description="Helical" evidence="5">
    <location>
        <begin position="443"/>
        <end position="464"/>
    </location>
</feature>
<evidence type="ECO:0000313" key="7">
    <source>
        <dbReference type="EMBL" id="KEQ74995.1"/>
    </source>
</evidence>
<feature type="transmembrane region" description="Helical" evidence="5">
    <location>
        <begin position="504"/>
        <end position="526"/>
    </location>
</feature>
<dbReference type="FunFam" id="1.20.1250.20:FF:000224">
    <property type="entry name" value="MFS transporter, putative"/>
    <property type="match status" value="1"/>
</dbReference>
<feature type="transmembrane region" description="Helical" evidence="5">
    <location>
        <begin position="326"/>
        <end position="350"/>
    </location>
</feature>
<dbReference type="InterPro" id="IPR020846">
    <property type="entry name" value="MFS_dom"/>
</dbReference>
<reference evidence="7 8" key="1">
    <citation type="journal article" date="2014" name="BMC Genomics">
        <title>Genome sequencing of four Aureobasidium pullulans varieties: biotechnological potential, stress tolerance, and description of new species.</title>
        <authorList>
            <person name="Gostin Ar C."/>
            <person name="Ohm R.A."/>
            <person name="Kogej T."/>
            <person name="Sonjak S."/>
            <person name="Turk M."/>
            <person name="Zajc J."/>
            <person name="Zalar P."/>
            <person name="Grube M."/>
            <person name="Sun H."/>
            <person name="Han J."/>
            <person name="Sharma A."/>
            <person name="Chiniquy J."/>
            <person name="Ngan C.Y."/>
            <person name="Lipzen A."/>
            <person name="Barry K."/>
            <person name="Grigoriev I.V."/>
            <person name="Gunde-Cimerman N."/>
        </authorList>
    </citation>
    <scope>NUCLEOTIDE SEQUENCE [LARGE SCALE GENOMIC DNA]</scope>
    <source>
        <strain evidence="7 8">CBS 147.97</strain>
    </source>
</reference>
<feature type="transmembrane region" description="Helical" evidence="5">
    <location>
        <begin position="412"/>
        <end position="431"/>
    </location>
</feature>
<dbReference type="SUPFAM" id="SSF103473">
    <property type="entry name" value="MFS general substrate transporter"/>
    <property type="match status" value="1"/>
</dbReference>
<evidence type="ECO:0000256" key="2">
    <source>
        <dbReference type="ARBA" id="ARBA00022692"/>
    </source>
</evidence>
<dbReference type="GO" id="GO:0000324">
    <property type="term" value="C:fungal-type vacuole"/>
    <property type="evidence" value="ECO:0007669"/>
    <property type="project" value="TreeGrafter"/>
</dbReference>
<evidence type="ECO:0000256" key="5">
    <source>
        <dbReference type="SAM" id="Phobius"/>
    </source>
</evidence>
<name>A0A074WPD1_9PEZI</name>
<dbReference type="Proteomes" id="UP000027730">
    <property type="component" value="Unassembled WGS sequence"/>
</dbReference>
<sequence>MDRINSTHEELAGTIRLFADSDSTSSDQLLLLPQPTKSPNDPLNWSYWRRMWSAALVLYITALTAATSNSAGAAGTALVDDYGIGWGVQNTAAGVLFLGIGYSCLALSSANWLYGRRISYIVCLCASIIGSAWFARSDSKADTILCQLFLGISESVAEATAQLSLTDVTFQHQRGTVLGFYVLATSVGTFLGPMISGFIADSPLGWRWMGWFALIISGCTLIVFYFGLEETAFDRDSVLDGLATGRSSADTVDSGEKKTVADPTSVIIGDETNSDHVPRKGNLIPNGTDLVPKSYWQRIALITPSPTLIGTGFKQYMRRTFHTLRIFYFPAVIYSGFQWGMQDAFLSFYMTVEDDNWTSAPYNYGDRADAIMCIPTLIGAVIGCVYGGWFSDVFVRWMAKRRGNVSEAEDRLWLMYLPAIISPIGLILFGMGTQRVWPWPVPYVALGFIGFGFGCGGDLTMAYLMDCYPDAVLEGMVGVAVYNNSLACIFTFVCSIWLDAHSLTQVFVTLGCVSFGVMFVGTILMMSFGKKTRRWTAGKYQEFLYIRGNV</sequence>
<feature type="transmembrane region" description="Helical" evidence="5">
    <location>
        <begin position="178"/>
        <end position="200"/>
    </location>
</feature>
<dbReference type="OrthoDB" id="5215911at2759"/>
<accession>A0A074WPD1</accession>
<dbReference type="PROSITE" id="PS50850">
    <property type="entry name" value="MFS"/>
    <property type="match status" value="1"/>
</dbReference>
<evidence type="ECO:0000256" key="1">
    <source>
        <dbReference type="ARBA" id="ARBA00004141"/>
    </source>
</evidence>
<dbReference type="InterPro" id="IPR036259">
    <property type="entry name" value="MFS_trans_sf"/>
</dbReference>
<feature type="transmembrane region" description="Helical" evidence="5">
    <location>
        <begin position="51"/>
        <end position="79"/>
    </location>
</feature>
<feature type="domain" description="Major facilitator superfamily (MFS) profile" evidence="6">
    <location>
        <begin position="50"/>
        <end position="533"/>
    </location>
</feature>
<evidence type="ECO:0000256" key="4">
    <source>
        <dbReference type="ARBA" id="ARBA00023136"/>
    </source>
</evidence>
<gene>
    <name evidence="7" type="ORF">M436DRAFT_42597</name>
</gene>
<evidence type="ECO:0000256" key="3">
    <source>
        <dbReference type="ARBA" id="ARBA00022989"/>
    </source>
</evidence>
<dbReference type="GO" id="GO:0005886">
    <property type="term" value="C:plasma membrane"/>
    <property type="evidence" value="ECO:0007669"/>
    <property type="project" value="TreeGrafter"/>
</dbReference>
<dbReference type="GO" id="GO:0022857">
    <property type="term" value="F:transmembrane transporter activity"/>
    <property type="evidence" value="ECO:0007669"/>
    <property type="project" value="InterPro"/>
</dbReference>
<evidence type="ECO:0000259" key="6">
    <source>
        <dbReference type="PROSITE" id="PS50850"/>
    </source>
</evidence>
<dbReference type="GeneID" id="25409791"/>
<dbReference type="Gene3D" id="1.20.1250.20">
    <property type="entry name" value="MFS general substrate transporter like domains"/>
    <property type="match status" value="1"/>
</dbReference>
<keyword evidence="3 5" id="KW-1133">Transmembrane helix</keyword>
<comment type="subcellular location">
    <subcellularLocation>
        <location evidence="1">Membrane</location>
        <topology evidence="1">Multi-pass membrane protein</topology>
    </subcellularLocation>
</comment>
<organism evidence="7 8">
    <name type="scientific">Aureobasidium namibiae CBS 147.97</name>
    <dbReference type="NCBI Taxonomy" id="1043004"/>
    <lineage>
        <taxon>Eukaryota</taxon>
        <taxon>Fungi</taxon>
        <taxon>Dikarya</taxon>
        <taxon>Ascomycota</taxon>
        <taxon>Pezizomycotina</taxon>
        <taxon>Dothideomycetes</taxon>
        <taxon>Dothideomycetidae</taxon>
        <taxon>Dothideales</taxon>
        <taxon>Saccotheciaceae</taxon>
        <taxon>Aureobasidium</taxon>
    </lineage>
</organism>
<protein>
    <submittedName>
        <fullName evidence="7">MFS general substrate transporter</fullName>
    </submittedName>
</protein>
<dbReference type="RefSeq" id="XP_013428990.1">
    <property type="nucleotide sequence ID" value="XM_013573536.1"/>
</dbReference>
<dbReference type="STRING" id="1043004.A0A074WPD1"/>
<keyword evidence="4 5" id="KW-0472">Membrane</keyword>
<proteinExistence type="predicted"/>
<keyword evidence="2 5" id="KW-0812">Transmembrane</keyword>
<dbReference type="PANTHER" id="PTHR23502:SF34">
    <property type="entry name" value="PROTEIN HOL1"/>
    <property type="match status" value="1"/>
</dbReference>
<dbReference type="EMBL" id="KL584706">
    <property type="protein sequence ID" value="KEQ74995.1"/>
    <property type="molecule type" value="Genomic_DNA"/>
</dbReference>
<feature type="transmembrane region" description="Helical" evidence="5">
    <location>
        <begin position="91"/>
        <end position="112"/>
    </location>
</feature>
<feature type="transmembrane region" description="Helical" evidence="5">
    <location>
        <begin position="370"/>
        <end position="391"/>
    </location>
</feature>
<keyword evidence="8" id="KW-1185">Reference proteome</keyword>
<dbReference type="HOGENOM" id="CLU_008455_13_3_1"/>
<dbReference type="Pfam" id="PF07690">
    <property type="entry name" value="MFS_1"/>
    <property type="match status" value="1"/>
</dbReference>
<dbReference type="InterPro" id="IPR011701">
    <property type="entry name" value="MFS"/>
</dbReference>
<evidence type="ECO:0000313" key="8">
    <source>
        <dbReference type="Proteomes" id="UP000027730"/>
    </source>
</evidence>
<dbReference type="AlphaFoldDB" id="A0A074WPD1"/>
<dbReference type="PANTHER" id="PTHR23502">
    <property type="entry name" value="MAJOR FACILITATOR SUPERFAMILY"/>
    <property type="match status" value="1"/>
</dbReference>